<dbReference type="Gene3D" id="1.50.10.100">
    <property type="entry name" value="Chondroitin AC/alginate lyase"/>
    <property type="match status" value="1"/>
</dbReference>
<evidence type="ECO:0000256" key="2">
    <source>
        <dbReference type="ARBA" id="ARBA00004613"/>
    </source>
</evidence>
<dbReference type="Pfam" id="PF00754">
    <property type="entry name" value="F5_F8_type_C"/>
    <property type="match status" value="1"/>
</dbReference>
<evidence type="ECO:0000313" key="11">
    <source>
        <dbReference type="Proteomes" id="UP001144256"/>
    </source>
</evidence>
<dbReference type="RefSeq" id="WP_281818560.1">
    <property type="nucleotide sequence ID" value="NZ_BRLB01000017.1"/>
</dbReference>
<dbReference type="EMBL" id="BRLB01000017">
    <property type="protein sequence ID" value="GKX31469.1"/>
    <property type="molecule type" value="Genomic_DNA"/>
</dbReference>
<keyword evidence="6" id="KW-0456">Lyase</keyword>
<dbReference type="Gene3D" id="2.60.120.260">
    <property type="entry name" value="Galactose-binding domain-like"/>
    <property type="match status" value="1"/>
</dbReference>
<keyword evidence="5" id="KW-0574">Periplasm</keyword>
<comment type="caution">
    <text evidence="10">The sequence shown here is derived from an EMBL/GenBank/DDBJ whole genome shotgun (WGS) entry which is preliminary data.</text>
</comment>
<dbReference type="GO" id="GO:0042597">
    <property type="term" value="C:periplasmic space"/>
    <property type="evidence" value="ECO:0007669"/>
    <property type="project" value="UniProtKB-SubCell"/>
</dbReference>
<evidence type="ECO:0000313" key="10">
    <source>
        <dbReference type="EMBL" id="GKX31469.1"/>
    </source>
</evidence>
<evidence type="ECO:0000256" key="8">
    <source>
        <dbReference type="SAM" id="SignalP"/>
    </source>
</evidence>
<dbReference type="PANTHER" id="PTHR39210:SF1">
    <property type="entry name" value="HEPARIN-SULFATE LYASE"/>
    <property type="match status" value="1"/>
</dbReference>
<dbReference type="InterPro" id="IPR008929">
    <property type="entry name" value="Chondroitin_lyas"/>
</dbReference>
<dbReference type="Pfam" id="PF24517">
    <property type="entry name" value="CBM96"/>
    <property type="match status" value="2"/>
</dbReference>
<dbReference type="PROSITE" id="PS50022">
    <property type="entry name" value="FA58C_3"/>
    <property type="match status" value="1"/>
</dbReference>
<keyword evidence="11" id="KW-1185">Reference proteome</keyword>
<dbReference type="SUPFAM" id="SSF49785">
    <property type="entry name" value="Galactose-binding domain-like"/>
    <property type="match status" value="1"/>
</dbReference>
<dbReference type="GO" id="GO:0016798">
    <property type="term" value="F:hydrolase activity, acting on glycosyl bonds"/>
    <property type="evidence" value="ECO:0007669"/>
    <property type="project" value="UniProtKB-KW"/>
</dbReference>
<evidence type="ECO:0000256" key="7">
    <source>
        <dbReference type="ARBA" id="ARBA00023295"/>
    </source>
</evidence>
<dbReference type="SUPFAM" id="SSF48230">
    <property type="entry name" value="Chondroitin AC/alginate lyase"/>
    <property type="match status" value="1"/>
</dbReference>
<dbReference type="PANTHER" id="PTHR39210">
    <property type="entry name" value="HEPARIN-SULFATE LYASE"/>
    <property type="match status" value="1"/>
</dbReference>
<feature type="chain" id="PRO_5040942709" description="F5/8 type C domain-containing protein" evidence="8">
    <location>
        <begin position="32"/>
        <end position="1444"/>
    </location>
</feature>
<dbReference type="InterPro" id="IPR000421">
    <property type="entry name" value="FA58C"/>
</dbReference>
<protein>
    <recommendedName>
        <fullName evidence="9">F5/8 type C domain-containing protein</fullName>
    </recommendedName>
</protein>
<proteinExistence type="predicted"/>
<evidence type="ECO:0000256" key="1">
    <source>
        <dbReference type="ARBA" id="ARBA00004418"/>
    </source>
</evidence>
<keyword evidence="3" id="KW-0964">Secreted</keyword>
<evidence type="ECO:0000256" key="4">
    <source>
        <dbReference type="ARBA" id="ARBA00022729"/>
    </source>
</evidence>
<dbReference type="Pfam" id="PF16889">
    <property type="entry name" value="Hepar_II_III_N"/>
    <property type="match status" value="1"/>
</dbReference>
<comment type="subcellular location">
    <subcellularLocation>
        <location evidence="1">Periplasm</location>
    </subcellularLocation>
    <subcellularLocation>
        <location evidence="2">Secreted</location>
    </subcellularLocation>
</comment>
<accession>A0A9W5YEA2</accession>
<gene>
    <name evidence="10" type="ORF">SH1V18_39490</name>
</gene>
<evidence type="ECO:0000256" key="6">
    <source>
        <dbReference type="ARBA" id="ARBA00023239"/>
    </source>
</evidence>
<reference evidence="10" key="1">
    <citation type="submission" date="2022-06" db="EMBL/GenBank/DDBJ databases">
        <title>Vallitalea longa sp. nov., an anaerobic bacterium isolated from marine sediment.</title>
        <authorList>
            <person name="Hirano S."/>
            <person name="Terahara T."/>
            <person name="Mori K."/>
            <person name="Hamada M."/>
            <person name="Matsumoto R."/>
            <person name="Kobayashi T."/>
        </authorList>
    </citation>
    <scope>NUCLEOTIDE SEQUENCE</scope>
    <source>
        <strain evidence="10">SH18-1</strain>
    </source>
</reference>
<name>A0A9W5YEA2_9FIRM</name>
<feature type="domain" description="F5/8 type C" evidence="9">
    <location>
        <begin position="1221"/>
        <end position="1367"/>
    </location>
</feature>
<dbReference type="Pfam" id="PF07940">
    <property type="entry name" value="Hepar_II_III_C"/>
    <property type="match status" value="1"/>
</dbReference>
<dbReference type="Proteomes" id="UP001144256">
    <property type="component" value="Unassembled WGS sequence"/>
</dbReference>
<organism evidence="10 11">
    <name type="scientific">Vallitalea longa</name>
    <dbReference type="NCBI Taxonomy" id="2936439"/>
    <lineage>
        <taxon>Bacteria</taxon>
        <taxon>Bacillati</taxon>
        <taxon>Bacillota</taxon>
        <taxon>Clostridia</taxon>
        <taxon>Lachnospirales</taxon>
        <taxon>Vallitaleaceae</taxon>
        <taxon>Vallitalea</taxon>
    </lineage>
</organism>
<dbReference type="InterPro" id="IPR031680">
    <property type="entry name" value="Hepar_II_III_N"/>
</dbReference>
<dbReference type="Gene3D" id="2.70.98.70">
    <property type="match status" value="1"/>
</dbReference>
<dbReference type="Pfam" id="PF20578">
    <property type="entry name" value="aBig_2"/>
    <property type="match status" value="1"/>
</dbReference>
<dbReference type="InterPro" id="IPR046780">
    <property type="entry name" value="aBig_2"/>
</dbReference>
<keyword evidence="7" id="KW-0378">Hydrolase</keyword>
<evidence type="ECO:0000256" key="5">
    <source>
        <dbReference type="ARBA" id="ARBA00022764"/>
    </source>
</evidence>
<dbReference type="InterPro" id="IPR055372">
    <property type="entry name" value="CBM96"/>
</dbReference>
<sequence length="1444" mass="163247">MKTFKKKAKNIISIVLLLCFFTSFIPNNVKAVDFTSAENISFKKLSPKNCFYYGEEAEVIIKATNKSLKTKNVNLMLGLFDKKNNRILNIAIDSKKLAAGNSDELRTSLTIPITGEYTMYYFLWDNLQRSISAAVEIPILKDEQESVERDKSALSLRNSADVDLLLIRTGPYGSDISWKSNNTAVITDNGEVKPATTNSDVTLTATITAGNISDTKEFVVTVPAYNAKPLQRERNMTDEEFLGIWHEKTGEWILKPRINYDYKNNPILKAAEVSVKDGNYEEAKKLVQQYYISKNRIIENPDVRRNNYSCIEDLLDDVYNKVSVIARGTVTPEPSYNKFDVTKNIASKIVKNQTSFDWVIINDDKNEEVVFDSREGAKPPVLTVVADDVTYEIKPDADSYIRGGKNGAINYGTQKYIKTLDSGMPVDDNSKRIYIRFNMPKGITNVSNIQSAELSLYGFARKHDPEKPNESNVYDSSVKLDKEAKIFVGVSEELAFKETKINWNAPERIRYYSFEGNTEKYGGMDFLHKNKPGIDRQFINTYARFWYQEGLVGKYEETHDETYAARYIRELLCYFTKVGGGDELLDVPTRHSNLPLNAGFREQLVTDSYYALVKSKSMTPNNNLQILKFIYDDAEALVRPTYWLGAAKDNNWGMEMVTASKAIVESFPEFTTTDKNLGIIANRIEYQLSNLIRTDGSYIEATNGYPVHVFENIYDYKRLMIELGYKVPDSLESQIKRFATFFMNCLEPNGYVAEYGDDHYDKKLELYKQIAKIAKNEGDDEMLYVTTYRNEGSEPCHESAFYPDGRWATIRDGWDKNSLFAFTNWTPINVHAHNDVLSLTLTAYGRRLLADTSDKSYNNEPISNWQRVSRFSHSVVAIDDTSAYQLYNANWGNPNMSTSGYANFSDTHDILTAQLVEKMVKTDKKPDLIEGNYISNRKITFFKPLKFFIVSDYLDAVAGERKYTQTWIFDVNAVPSIDAETGVTKTNYTEGANILVVPSSKEDMVQSIEEGYQQITPIKYATFVKNSGSVENFDTVLYPIMEGSQTQVTTKKIAMGDNKLVSAMNIEVKKEEGNIEKGSYYITHEKTPVYRAFGENGTDAVMAYVNYDRDYIVNYVVIQNGTVLKAGEKEVIKSNLPLSDVSVEYTKEEINISSSEKVLANLGNLQILAATDAKIVKFNGQCVAYIKQLDKIYLNKDVITETEGVLSQFAKYMPINVNGKVEYIEVGNTQDKQMPSSVAMTIARDKQNLALGKTIAGAGTEIVDGNPSTVWKQSVLEYPSTITIDLGREENVSDVEVLWGLSETKNGLYKYKFQTSLDGITFVDVKEDKGYERSLIDVYNKARYIRIVIKNNTFYDPIQIREIYVGKAKSIEGSLKNEIITIGQTGEIFASPMRIEFTAILNAKVVKLDENGGFTTVTTEDETTSAKDLLINEGGSYAILYGEK</sequence>
<dbReference type="InterPro" id="IPR008979">
    <property type="entry name" value="Galactose-bd-like_sf"/>
</dbReference>
<evidence type="ECO:0000259" key="9">
    <source>
        <dbReference type="PROSITE" id="PS50022"/>
    </source>
</evidence>
<dbReference type="InterPro" id="IPR012480">
    <property type="entry name" value="Hepar_II_III_C"/>
</dbReference>
<dbReference type="GO" id="GO:0005576">
    <property type="term" value="C:extracellular region"/>
    <property type="evidence" value="ECO:0007669"/>
    <property type="project" value="UniProtKB-SubCell"/>
</dbReference>
<keyword evidence="4 8" id="KW-0732">Signal</keyword>
<evidence type="ECO:0000256" key="3">
    <source>
        <dbReference type="ARBA" id="ARBA00022525"/>
    </source>
</evidence>
<keyword evidence="7" id="KW-0326">Glycosidase</keyword>
<feature type="signal peptide" evidence="8">
    <location>
        <begin position="1"/>
        <end position="31"/>
    </location>
</feature>
<dbReference type="GO" id="GO:0016829">
    <property type="term" value="F:lyase activity"/>
    <property type="evidence" value="ECO:0007669"/>
    <property type="project" value="UniProtKB-KW"/>
</dbReference>